<reference evidence="1" key="2">
    <citation type="journal article" date="2015" name="Fish Shellfish Immunol.">
        <title>Early steps in the European eel (Anguilla anguilla)-Vibrio vulnificus interaction in the gills: Role of the RtxA13 toxin.</title>
        <authorList>
            <person name="Callol A."/>
            <person name="Pajuelo D."/>
            <person name="Ebbesson L."/>
            <person name="Teles M."/>
            <person name="MacKenzie S."/>
            <person name="Amaro C."/>
        </authorList>
    </citation>
    <scope>NUCLEOTIDE SEQUENCE</scope>
</reference>
<accession>A0A0E9V752</accession>
<dbReference type="EMBL" id="GBXM01034756">
    <property type="protein sequence ID" value="JAH73821.1"/>
    <property type="molecule type" value="Transcribed_RNA"/>
</dbReference>
<dbReference type="AlphaFoldDB" id="A0A0E9V752"/>
<proteinExistence type="predicted"/>
<organism evidence="1">
    <name type="scientific">Anguilla anguilla</name>
    <name type="common">European freshwater eel</name>
    <name type="synonym">Muraena anguilla</name>
    <dbReference type="NCBI Taxonomy" id="7936"/>
    <lineage>
        <taxon>Eukaryota</taxon>
        <taxon>Metazoa</taxon>
        <taxon>Chordata</taxon>
        <taxon>Craniata</taxon>
        <taxon>Vertebrata</taxon>
        <taxon>Euteleostomi</taxon>
        <taxon>Actinopterygii</taxon>
        <taxon>Neopterygii</taxon>
        <taxon>Teleostei</taxon>
        <taxon>Anguilliformes</taxon>
        <taxon>Anguillidae</taxon>
        <taxon>Anguilla</taxon>
    </lineage>
</organism>
<dbReference type="EMBL" id="GBXM01038508">
    <property type="protein sequence ID" value="JAH70069.1"/>
    <property type="molecule type" value="Transcribed_RNA"/>
</dbReference>
<sequence>MHTFMFCCSVNIHVTLWTKNASYYTYITCVTCMCVMF</sequence>
<protein>
    <submittedName>
        <fullName evidence="1">Uncharacterized protein</fullName>
    </submittedName>
</protein>
<reference evidence="1" key="1">
    <citation type="submission" date="2014-11" db="EMBL/GenBank/DDBJ databases">
        <authorList>
            <person name="Amaro Gonzalez C."/>
        </authorList>
    </citation>
    <scope>NUCLEOTIDE SEQUENCE</scope>
</reference>
<name>A0A0E9V752_ANGAN</name>
<evidence type="ECO:0000313" key="1">
    <source>
        <dbReference type="EMBL" id="JAH73821.1"/>
    </source>
</evidence>